<dbReference type="OrthoDB" id="5243084at2"/>
<keyword evidence="13" id="KW-1185">Reference proteome</keyword>
<evidence type="ECO:0000256" key="4">
    <source>
        <dbReference type="ARBA" id="ARBA00019129"/>
    </source>
</evidence>
<feature type="signal peptide" evidence="11">
    <location>
        <begin position="1"/>
        <end position="29"/>
    </location>
</feature>
<evidence type="ECO:0000256" key="7">
    <source>
        <dbReference type="ARBA" id="ARBA00029927"/>
    </source>
</evidence>
<dbReference type="AlphaFoldDB" id="A0A5N0V5K7"/>
<comment type="similarity">
    <text evidence="2">Belongs to the peptidase M7 family.</text>
</comment>
<evidence type="ECO:0000256" key="1">
    <source>
        <dbReference type="ARBA" id="ARBA00000612"/>
    </source>
</evidence>
<dbReference type="Gene3D" id="3.40.390.10">
    <property type="entry name" value="Collagenase (Catalytic Domain)"/>
    <property type="match status" value="1"/>
</dbReference>
<dbReference type="GO" id="GO:0005576">
    <property type="term" value="C:extracellular region"/>
    <property type="evidence" value="ECO:0007669"/>
    <property type="project" value="InterPro"/>
</dbReference>
<evidence type="ECO:0000256" key="11">
    <source>
        <dbReference type="SAM" id="SignalP"/>
    </source>
</evidence>
<reference evidence="12" key="1">
    <citation type="submission" date="2019-09" db="EMBL/GenBank/DDBJ databases">
        <authorList>
            <person name="Teo W.F.A."/>
            <person name="Duangmal K."/>
        </authorList>
    </citation>
    <scope>NUCLEOTIDE SEQUENCE [LARGE SCALE GENOMIC DNA]</scope>
    <source>
        <strain evidence="12">K81G1</strain>
    </source>
</reference>
<keyword evidence="9" id="KW-0862">Zinc</keyword>
<dbReference type="InterPro" id="IPR000013">
    <property type="entry name" value="Peptidase_M7"/>
</dbReference>
<dbReference type="EC" id="3.4.24.77" evidence="3"/>
<accession>A0A5N0V5K7</accession>
<dbReference type="Pfam" id="PF02031">
    <property type="entry name" value="Peptidase_M7"/>
    <property type="match status" value="1"/>
</dbReference>
<keyword evidence="5 9" id="KW-0479">Metal-binding</keyword>
<comment type="catalytic activity">
    <reaction evidence="1">
        <text>Hydrolyzes proteins with a preference for Tyr or Phe in the P1' position. Has no action on amino-acid p-nitroanilides.</text>
        <dbReference type="EC" id="3.4.24.77"/>
    </reaction>
</comment>
<gene>
    <name evidence="12" type="ORF">FPZ12_017680</name>
</gene>
<dbReference type="PRINTS" id="PR00787">
    <property type="entry name" value="NEUTRALPTASE"/>
</dbReference>
<evidence type="ECO:0000256" key="3">
    <source>
        <dbReference type="ARBA" id="ARBA00012325"/>
    </source>
</evidence>
<comment type="cofactor">
    <cofactor evidence="9">
        <name>Ca(2+)</name>
        <dbReference type="ChEBI" id="CHEBI:29108"/>
    </cofactor>
    <text evidence="9">Binds 1 Ca(2+) ion per subunit.</text>
</comment>
<evidence type="ECO:0000256" key="9">
    <source>
        <dbReference type="PIRSR" id="PIRSR016573-2"/>
    </source>
</evidence>
<evidence type="ECO:0000313" key="12">
    <source>
        <dbReference type="EMBL" id="KAA9160401.1"/>
    </source>
</evidence>
<feature type="binding site" evidence="9">
    <location>
        <position position="116"/>
    </location>
    <ligand>
        <name>Zn(2+)</name>
        <dbReference type="ChEBI" id="CHEBI:29105"/>
        <note>catalytic</note>
    </ligand>
</feature>
<evidence type="ECO:0000256" key="6">
    <source>
        <dbReference type="ARBA" id="ARBA00023049"/>
    </source>
</evidence>
<feature type="binding site" evidence="9">
    <location>
        <position position="109"/>
    </location>
    <ligand>
        <name>Ca(2+)</name>
        <dbReference type="ChEBI" id="CHEBI:29108"/>
    </ligand>
</feature>
<evidence type="ECO:0000256" key="5">
    <source>
        <dbReference type="ARBA" id="ARBA00022723"/>
    </source>
</evidence>
<dbReference type="PIRSF" id="PIRSF016573">
    <property type="entry name" value="Peptidase_M7"/>
    <property type="match status" value="1"/>
</dbReference>
<comment type="caution">
    <text evidence="12">The sequence shown here is derived from an EMBL/GenBank/DDBJ whole genome shotgun (WGS) entry which is preliminary data.</text>
</comment>
<feature type="active site" evidence="8">
    <location>
        <position position="117"/>
    </location>
</feature>
<keyword evidence="12" id="KW-0378">Hydrolase</keyword>
<dbReference type="GO" id="GO:0006508">
    <property type="term" value="P:proteolysis"/>
    <property type="evidence" value="ECO:0007669"/>
    <property type="project" value="UniProtKB-KW"/>
</dbReference>
<evidence type="ECO:0000256" key="10">
    <source>
        <dbReference type="PIRSR" id="PIRSR016573-3"/>
    </source>
</evidence>
<evidence type="ECO:0000313" key="13">
    <source>
        <dbReference type="Proteomes" id="UP000319769"/>
    </source>
</evidence>
<protein>
    <recommendedName>
        <fullName evidence="4">Extracellular small neutral protease</fullName>
        <ecNumber evidence="3">3.4.24.77</ecNumber>
    </recommendedName>
    <alternativeName>
        <fullName evidence="7">Snapalysin</fullName>
    </alternativeName>
</protein>
<keyword evidence="9" id="KW-0106">Calcium</keyword>
<evidence type="ECO:0000256" key="2">
    <source>
        <dbReference type="ARBA" id="ARBA00006571"/>
    </source>
</evidence>
<feature type="binding site" evidence="9">
    <location>
        <position position="111"/>
    </location>
    <ligand>
        <name>Ca(2+)</name>
        <dbReference type="ChEBI" id="CHEBI:29108"/>
    </ligand>
</feature>
<feature type="disulfide bond" evidence="10">
    <location>
        <begin position="132"/>
        <end position="145"/>
    </location>
</feature>
<organism evidence="12 13">
    <name type="scientific">Amycolatopsis acidicola</name>
    <dbReference type="NCBI Taxonomy" id="2596893"/>
    <lineage>
        <taxon>Bacteria</taxon>
        <taxon>Bacillati</taxon>
        <taxon>Actinomycetota</taxon>
        <taxon>Actinomycetes</taxon>
        <taxon>Pseudonocardiales</taxon>
        <taxon>Pseudonocardiaceae</taxon>
        <taxon>Amycolatopsis</taxon>
    </lineage>
</organism>
<name>A0A5N0V5K7_9PSEU</name>
<evidence type="ECO:0000256" key="8">
    <source>
        <dbReference type="PIRSR" id="PIRSR016573-1"/>
    </source>
</evidence>
<feature type="chain" id="PRO_5024344324" description="Extracellular small neutral protease" evidence="11">
    <location>
        <begin position="30"/>
        <end position="175"/>
    </location>
</feature>
<proteinExistence type="inferred from homology"/>
<keyword evidence="6 12" id="KW-0645">Protease</keyword>
<comment type="cofactor">
    <cofactor evidence="9">
        <name>Zn(2+)</name>
        <dbReference type="ChEBI" id="CHEBI:29105"/>
    </cofactor>
    <text evidence="9">Binds 1 zinc ion per subunit.</text>
</comment>
<feature type="binding site" evidence="9">
    <location>
        <position position="126"/>
    </location>
    <ligand>
        <name>Zn(2+)</name>
        <dbReference type="ChEBI" id="CHEBI:29105"/>
        <note>catalytic</note>
    </ligand>
</feature>
<keyword evidence="6 12" id="KW-0482">Metalloprotease</keyword>
<dbReference type="Proteomes" id="UP000319769">
    <property type="component" value="Unassembled WGS sequence"/>
</dbReference>
<dbReference type="GO" id="GO:0008270">
    <property type="term" value="F:zinc ion binding"/>
    <property type="evidence" value="ECO:0007669"/>
    <property type="project" value="InterPro"/>
</dbReference>
<feature type="binding site" evidence="9">
    <location>
        <position position="120"/>
    </location>
    <ligand>
        <name>Zn(2+)</name>
        <dbReference type="ChEBI" id="CHEBI:29105"/>
        <note>catalytic</note>
    </ligand>
</feature>
<dbReference type="EMBL" id="VMNW02000022">
    <property type="protein sequence ID" value="KAA9160401.1"/>
    <property type="molecule type" value="Genomic_DNA"/>
</dbReference>
<keyword evidence="11" id="KW-0732">Signal</keyword>
<dbReference type="GO" id="GO:0004222">
    <property type="term" value="F:metalloendopeptidase activity"/>
    <property type="evidence" value="ECO:0007669"/>
    <property type="project" value="InterPro"/>
</dbReference>
<dbReference type="SUPFAM" id="SSF55486">
    <property type="entry name" value="Metalloproteases ('zincins'), catalytic domain"/>
    <property type="match status" value="1"/>
</dbReference>
<sequence length="175" mass="17776">MAGKRLTAGVLVALAPLAAQLLVTPHAGAAAVTTLYYSSSDAADYVSQIDQAAANWNNAVSDVKLVKGSGGATIVVHETDDGQGSYTSTDGHGHGQVYIDKQQVAEGFDVTRIAAHELGHNLGLPDDYDGPCSELMSGHGPGTSCTNAVPDAGEAAQVTENFAGGFAPAAPRVAR</sequence>
<dbReference type="InterPro" id="IPR024079">
    <property type="entry name" value="MetalloPept_cat_dom_sf"/>
</dbReference>
<dbReference type="RefSeq" id="WP_144760571.1">
    <property type="nucleotide sequence ID" value="NZ_VMNW02000022.1"/>
</dbReference>